<dbReference type="GO" id="GO:0035091">
    <property type="term" value="F:phosphatidylinositol binding"/>
    <property type="evidence" value="ECO:0007669"/>
    <property type="project" value="InterPro"/>
</dbReference>
<evidence type="ECO:0000256" key="3">
    <source>
        <dbReference type="SAM" id="MobiDB-lite"/>
    </source>
</evidence>
<dbReference type="PANTHER" id="PTHR22999">
    <property type="entry name" value="PX SERINE/THREONINE KINASE PXK"/>
    <property type="match status" value="1"/>
</dbReference>
<dbReference type="EMBL" id="BSYO01000004">
    <property type="protein sequence ID" value="GMH02724.1"/>
    <property type="molecule type" value="Genomic_DNA"/>
</dbReference>
<protein>
    <recommendedName>
        <fullName evidence="4">PX domain-containing protein</fullName>
    </recommendedName>
</protein>
<dbReference type="InterPro" id="IPR001683">
    <property type="entry name" value="PX_dom"/>
</dbReference>
<feature type="domain" description="PX" evidence="4">
    <location>
        <begin position="342"/>
        <end position="454"/>
    </location>
</feature>
<evidence type="ECO:0000313" key="5">
    <source>
        <dbReference type="EMBL" id="GMH02724.1"/>
    </source>
</evidence>
<keyword evidence="6" id="KW-1185">Reference proteome</keyword>
<dbReference type="PROSITE" id="PS50195">
    <property type="entry name" value="PX"/>
    <property type="match status" value="1"/>
</dbReference>
<evidence type="ECO:0000259" key="4">
    <source>
        <dbReference type="PROSITE" id="PS50195"/>
    </source>
</evidence>
<dbReference type="PANTHER" id="PTHR22999:SF23">
    <property type="entry name" value="SORTING NEXIN-16"/>
    <property type="match status" value="1"/>
</dbReference>
<evidence type="ECO:0000256" key="2">
    <source>
        <dbReference type="ARBA" id="ARBA00022490"/>
    </source>
</evidence>
<reference evidence="5" key="1">
    <citation type="submission" date="2023-05" db="EMBL/GenBank/DDBJ databases">
        <title>Nepenthes gracilis genome sequencing.</title>
        <authorList>
            <person name="Fukushima K."/>
        </authorList>
    </citation>
    <scope>NUCLEOTIDE SEQUENCE</scope>
    <source>
        <strain evidence="5">SING2019-196</strain>
    </source>
</reference>
<sequence length="987" mass="111271">MVGYIYIRPLFFLISPKSMWINFPISVLIALVLRMLMTQVEFHWKAAVEDSIDKIVQDFALDLWVKEVNLVDLLTRYINELVEYLFLSGNDIFSRIEAGDQSSKEHRGHSLHAGNAQNVESSRGEHDITHNQELESRLAKSGNWREKALTFSETTQRRTEVLAPENLENKWAWGRHYKEKIHSVATVPVASGTKGAPTIFTKESAKGRTINRSGNVGLDNKGIVQLLPGSDCIAQVNHSHNNWTNLPDNLDNPLTLKDGPVIDEVENTTSFMMNGNKSRLKRSNITSALKNLPDDKRANVGESKEPFFPEVSYGPDFRRHSVENRFKGPSDSVIHAEGSVLPNFQCRVIRAYFKRIGSKSFSVYSIAVTDAENDTWFVKRRRRNFERLHQHLKDIPNYKLHLPPRRIFSSSIEDAFVHQQCIQLDKYLQDLLSIANVAEQHEAWDFLSVSSKNYSFRKSSSVMRSLGDNVVDDIVRQFKGVSDGLMRKVVGFSSLYEGSTSMLVRNFPRNADDLRHSSLNSSIETANIVSDNEGDKVEIHGQEVAGSSTQANVWHSDNELNRKDFLPRVGKRNEGYRSLESEKRYISELKSEWKDAGRAAGLPVISGHMEDPVGVPPEWTPPNVCASVLNLVDKIFQLNRRGWIRFYGLMANFLSTGNKVSHPGYFEVQLEAAWRASNVNKIIFNGAPTALVSLIGHKHYSRCARDIYYFFRCSICVKQLAYGVLELLLVAVIPELRNLVLDVHEKILTSILTSANQLAVNCLRSTPTMMVRTITIPPPPSAAPTSRALLQEATDDSVANRFRSPSSKRPLPTITCSSSGLRSNEYIPKREPFSRTKLERAAQDLPLIRKAESEIADYCSVLEGDESYSCWRAYFELKDLQESSPKGEVERLIIEAGGVKSLVGCLHGVAAIHKAKKEGRVAMAKGANAEQERPRIPLHMPDGLPRSADEMEEEEKGRMPDSAYTRLLRLKGRRPAWYSPAPDHETD</sequence>
<dbReference type="SUPFAM" id="SSF64268">
    <property type="entry name" value="PX domain"/>
    <property type="match status" value="1"/>
</dbReference>
<name>A0AAD3S1W6_NEPGR</name>
<dbReference type="Pfam" id="PF00787">
    <property type="entry name" value="PX"/>
    <property type="match status" value="1"/>
</dbReference>
<dbReference type="InterPro" id="IPR036871">
    <property type="entry name" value="PX_dom_sf"/>
</dbReference>
<keyword evidence="2" id="KW-0963">Cytoplasm</keyword>
<dbReference type="AlphaFoldDB" id="A0AAD3S1W6"/>
<comment type="caution">
    <text evidence="5">The sequence shown here is derived from an EMBL/GenBank/DDBJ whole genome shotgun (WGS) entry which is preliminary data.</text>
</comment>
<dbReference type="GO" id="GO:0005768">
    <property type="term" value="C:endosome"/>
    <property type="evidence" value="ECO:0007669"/>
    <property type="project" value="UniProtKB-ARBA"/>
</dbReference>
<dbReference type="Gene3D" id="3.30.1520.10">
    <property type="entry name" value="Phox-like domain"/>
    <property type="match status" value="1"/>
</dbReference>
<feature type="region of interest" description="Disordered" evidence="3">
    <location>
        <begin position="103"/>
        <end position="127"/>
    </location>
</feature>
<evidence type="ECO:0000256" key="1">
    <source>
        <dbReference type="ARBA" id="ARBA00004496"/>
    </source>
</evidence>
<dbReference type="GO" id="GO:0016020">
    <property type="term" value="C:membrane"/>
    <property type="evidence" value="ECO:0007669"/>
    <property type="project" value="UniProtKB-ARBA"/>
</dbReference>
<comment type="subcellular location">
    <subcellularLocation>
        <location evidence="1">Cytoplasm</location>
    </subcellularLocation>
</comment>
<gene>
    <name evidence="5" type="ORF">Nepgr_004563</name>
</gene>
<dbReference type="InterPro" id="IPR051837">
    <property type="entry name" value="SortingNexin/PXDomain-PKLike"/>
</dbReference>
<organism evidence="5 6">
    <name type="scientific">Nepenthes gracilis</name>
    <name type="common">Slender pitcher plant</name>
    <dbReference type="NCBI Taxonomy" id="150966"/>
    <lineage>
        <taxon>Eukaryota</taxon>
        <taxon>Viridiplantae</taxon>
        <taxon>Streptophyta</taxon>
        <taxon>Embryophyta</taxon>
        <taxon>Tracheophyta</taxon>
        <taxon>Spermatophyta</taxon>
        <taxon>Magnoliopsida</taxon>
        <taxon>eudicotyledons</taxon>
        <taxon>Gunneridae</taxon>
        <taxon>Pentapetalae</taxon>
        <taxon>Caryophyllales</taxon>
        <taxon>Nepenthaceae</taxon>
        <taxon>Nepenthes</taxon>
    </lineage>
</organism>
<dbReference type="Proteomes" id="UP001279734">
    <property type="component" value="Unassembled WGS sequence"/>
</dbReference>
<proteinExistence type="predicted"/>
<dbReference type="SMART" id="SM00312">
    <property type="entry name" value="PX"/>
    <property type="match status" value="1"/>
</dbReference>
<accession>A0AAD3S1W6</accession>
<evidence type="ECO:0000313" key="6">
    <source>
        <dbReference type="Proteomes" id="UP001279734"/>
    </source>
</evidence>
<feature type="region of interest" description="Disordered" evidence="3">
    <location>
        <begin position="926"/>
        <end position="964"/>
    </location>
</feature>